<keyword evidence="1" id="KW-0489">Methyltransferase</keyword>
<comment type="caution">
    <text evidence="4">The sequence shown here is derived from an EMBL/GenBank/DDBJ whole genome shotgun (WGS) entry which is preliminary data.</text>
</comment>
<protein>
    <recommendedName>
        <fullName evidence="6">DNA (cytosine-5-)-methyltransferase</fullName>
    </recommendedName>
</protein>
<keyword evidence="3" id="KW-0680">Restriction system</keyword>
<keyword evidence="5" id="KW-1185">Reference proteome</keyword>
<evidence type="ECO:0000256" key="2">
    <source>
        <dbReference type="ARBA" id="ARBA00022679"/>
    </source>
</evidence>
<proteinExistence type="predicted"/>
<dbReference type="Pfam" id="PF00145">
    <property type="entry name" value="DNA_methylase"/>
    <property type="match status" value="1"/>
</dbReference>
<dbReference type="SUPFAM" id="SSF53335">
    <property type="entry name" value="S-adenosyl-L-methionine-dependent methyltransferases"/>
    <property type="match status" value="1"/>
</dbReference>
<dbReference type="InterPro" id="IPR029063">
    <property type="entry name" value="SAM-dependent_MTases_sf"/>
</dbReference>
<organism evidence="4 5">
    <name type="scientific">Microlunatus aurantiacus</name>
    <dbReference type="NCBI Taxonomy" id="446786"/>
    <lineage>
        <taxon>Bacteria</taxon>
        <taxon>Bacillati</taxon>
        <taxon>Actinomycetota</taxon>
        <taxon>Actinomycetes</taxon>
        <taxon>Propionibacteriales</taxon>
        <taxon>Propionibacteriaceae</taxon>
        <taxon>Microlunatus</taxon>
    </lineage>
</organism>
<dbReference type="Proteomes" id="UP001500051">
    <property type="component" value="Unassembled WGS sequence"/>
</dbReference>
<dbReference type="RefSeq" id="WP_344812513.1">
    <property type="nucleotide sequence ID" value="NZ_BAAAYX010000008.1"/>
</dbReference>
<reference evidence="5" key="1">
    <citation type="journal article" date="2019" name="Int. J. Syst. Evol. Microbiol.">
        <title>The Global Catalogue of Microorganisms (GCM) 10K type strain sequencing project: providing services to taxonomists for standard genome sequencing and annotation.</title>
        <authorList>
            <consortium name="The Broad Institute Genomics Platform"/>
            <consortium name="The Broad Institute Genome Sequencing Center for Infectious Disease"/>
            <person name="Wu L."/>
            <person name="Ma J."/>
        </authorList>
    </citation>
    <scope>NUCLEOTIDE SEQUENCE [LARGE SCALE GENOMIC DNA]</scope>
    <source>
        <strain evidence="5">JCM 16548</strain>
    </source>
</reference>
<accession>A0ABP7DKM7</accession>
<gene>
    <name evidence="4" type="ORF">GCM10022204_23120</name>
</gene>
<evidence type="ECO:0000256" key="3">
    <source>
        <dbReference type="ARBA" id="ARBA00022747"/>
    </source>
</evidence>
<dbReference type="Gene3D" id="3.40.50.150">
    <property type="entry name" value="Vaccinia Virus protein VP39"/>
    <property type="match status" value="1"/>
</dbReference>
<evidence type="ECO:0000313" key="5">
    <source>
        <dbReference type="Proteomes" id="UP001500051"/>
    </source>
</evidence>
<name>A0ABP7DKM7_9ACTN</name>
<keyword evidence="2" id="KW-0808">Transferase</keyword>
<evidence type="ECO:0000256" key="1">
    <source>
        <dbReference type="ARBA" id="ARBA00022603"/>
    </source>
</evidence>
<dbReference type="EMBL" id="BAAAYX010000008">
    <property type="protein sequence ID" value="GAA3705041.1"/>
    <property type="molecule type" value="Genomic_DNA"/>
</dbReference>
<sequence length="62" mass="7164">MLVPPTDVLAAGFPCQPFFKSGFQHGMSETRGTLFWNICRVLQGERNTTGRRILRLPLRCRW</sequence>
<evidence type="ECO:0008006" key="6">
    <source>
        <dbReference type="Google" id="ProtNLM"/>
    </source>
</evidence>
<dbReference type="InterPro" id="IPR001525">
    <property type="entry name" value="C5_MeTfrase"/>
</dbReference>
<evidence type="ECO:0000313" key="4">
    <source>
        <dbReference type="EMBL" id="GAA3705041.1"/>
    </source>
</evidence>